<comment type="caution">
    <text evidence="3">The sequence shown here is derived from an EMBL/GenBank/DDBJ whole genome shotgun (WGS) entry which is preliminary data.</text>
</comment>
<protein>
    <submittedName>
        <fullName evidence="3">Uncharacterized protein</fullName>
    </submittedName>
</protein>
<reference evidence="3 4" key="1">
    <citation type="submission" date="2017-03" db="EMBL/GenBank/DDBJ databases">
        <title>Genome Survey of Euroglyphus maynei.</title>
        <authorList>
            <person name="Arlian L.G."/>
            <person name="Morgan M.S."/>
            <person name="Rider S.D."/>
        </authorList>
    </citation>
    <scope>NUCLEOTIDE SEQUENCE [LARGE SCALE GENOMIC DNA]</scope>
    <source>
        <strain evidence="3">Arlian Lab</strain>
        <tissue evidence="3">Whole body</tissue>
    </source>
</reference>
<evidence type="ECO:0000256" key="2">
    <source>
        <dbReference type="SAM" id="MobiDB-lite"/>
    </source>
</evidence>
<evidence type="ECO:0000313" key="3">
    <source>
        <dbReference type="EMBL" id="OTF75019.1"/>
    </source>
</evidence>
<organism evidence="3 4">
    <name type="scientific">Euroglyphus maynei</name>
    <name type="common">Mayne's house dust mite</name>
    <dbReference type="NCBI Taxonomy" id="6958"/>
    <lineage>
        <taxon>Eukaryota</taxon>
        <taxon>Metazoa</taxon>
        <taxon>Ecdysozoa</taxon>
        <taxon>Arthropoda</taxon>
        <taxon>Chelicerata</taxon>
        <taxon>Arachnida</taxon>
        <taxon>Acari</taxon>
        <taxon>Acariformes</taxon>
        <taxon>Sarcoptiformes</taxon>
        <taxon>Astigmata</taxon>
        <taxon>Psoroptidia</taxon>
        <taxon>Analgoidea</taxon>
        <taxon>Pyroglyphidae</taxon>
        <taxon>Pyroglyphinae</taxon>
        <taxon>Euroglyphus</taxon>
    </lineage>
</organism>
<sequence>MEFCRAESTQLKSQLDYLTKENDRLMNDIRQQMTMVESMRMMQDNCVKVENDTIQRQQQQIERLEREIGYYRDKIQAQEEKWKETSDSFSSRLQCLQEQLNNERQKYLQLQQEHFDLKIKSQQQPQQQKSQQSSEMMDITA</sequence>
<keyword evidence="1" id="KW-0175">Coiled coil</keyword>
<feature type="non-terminal residue" evidence="3">
    <location>
        <position position="141"/>
    </location>
</feature>
<feature type="region of interest" description="Disordered" evidence="2">
    <location>
        <begin position="118"/>
        <end position="141"/>
    </location>
</feature>
<dbReference type="Proteomes" id="UP000194236">
    <property type="component" value="Unassembled WGS sequence"/>
</dbReference>
<dbReference type="AlphaFoldDB" id="A0A1Y3B2I4"/>
<evidence type="ECO:0000313" key="4">
    <source>
        <dbReference type="Proteomes" id="UP000194236"/>
    </source>
</evidence>
<name>A0A1Y3B2I4_EURMA</name>
<proteinExistence type="predicted"/>
<gene>
    <name evidence="3" type="ORF">BLA29_013768</name>
</gene>
<keyword evidence="4" id="KW-1185">Reference proteome</keyword>
<dbReference type="EMBL" id="MUJZ01044100">
    <property type="protein sequence ID" value="OTF75019.1"/>
    <property type="molecule type" value="Genomic_DNA"/>
</dbReference>
<accession>A0A1Y3B2I4</accession>
<feature type="compositionally biased region" description="Low complexity" evidence="2">
    <location>
        <begin position="120"/>
        <end position="134"/>
    </location>
</feature>
<evidence type="ECO:0000256" key="1">
    <source>
        <dbReference type="SAM" id="Coils"/>
    </source>
</evidence>
<feature type="coiled-coil region" evidence="1">
    <location>
        <begin position="8"/>
        <end position="113"/>
    </location>
</feature>